<proteinExistence type="predicted"/>
<keyword evidence="2" id="KW-1185">Reference proteome</keyword>
<name>A0ABV2AGV1_9EUKA</name>
<dbReference type="EMBL" id="JBDODL010000150">
    <property type="protein sequence ID" value="MES1918895.1"/>
    <property type="molecule type" value="Genomic_DNA"/>
</dbReference>
<protein>
    <submittedName>
        <fullName evidence="1">Uncharacterized protein</fullName>
    </submittedName>
</protein>
<reference evidence="1 2" key="1">
    <citation type="journal article" date="2024" name="BMC Biol.">
        <title>Comparative genomics of Ascetosporea gives new insight into the evolutionary basis for animal parasitism in Rhizaria.</title>
        <authorList>
            <person name="Hiltunen Thoren M."/>
            <person name="Onut-Brannstrom I."/>
            <person name="Alfjorden A."/>
            <person name="Peckova H."/>
            <person name="Swords F."/>
            <person name="Hooper C."/>
            <person name="Holzer A.S."/>
            <person name="Bass D."/>
            <person name="Burki F."/>
        </authorList>
    </citation>
    <scope>NUCLEOTIDE SEQUENCE [LARGE SCALE GENOMIC DNA]</scope>
    <source>
        <strain evidence="1">20-A016</strain>
    </source>
</reference>
<evidence type="ECO:0000313" key="2">
    <source>
        <dbReference type="Proteomes" id="UP001439008"/>
    </source>
</evidence>
<dbReference type="Proteomes" id="UP001439008">
    <property type="component" value="Unassembled WGS sequence"/>
</dbReference>
<comment type="caution">
    <text evidence="1">The sequence shown here is derived from an EMBL/GenBank/DDBJ whole genome shotgun (WGS) entry which is preliminary data.</text>
</comment>
<organism evidence="1 2">
    <name type="scientific">Bonamia ostreae</name>
    <dbReference type="NCBI Taxonomy" id="126728"/>
    <lineage>
        <taxon>Eukaryota</taxon>
        <taxon>Sar</taxon>
        <taxon>Rhizaria</taxon>
        <taxon>Endomyxa</taxon>
        <taxon>Ascetosporea</taxon>
        <taxon>Haplosporida</taxon>
        <taxon>Bonamia</taxon>
    </lineage>
</organism>
<evidence type="ECO:0000313" key="1">
    <source>
        <dbReference type="EMBL" id="MES1918895.1"/>
    </source>
</evidence>
<sequence>MNRVIFLNSLHFDRNKQKYRDKPFNGKYRDIFDDTMTEITNFVQSELVSKKKKALRKRLLEERHDLYTARLQKSYDKRAKTDIEKKLLLQRITELEQRLLLMEGTASERLALLEKDELIKRLKSNIEQRSLVSGIDEEQKKLIGKEFRIALLRLELKKPFEEDRFGLVY</sequence>
<gene>
    <name evidence="1" type="ORF">MHBO_000790</name>
</gene>
<accession>A0ABV2AGV1</accession>